<dbReference type="PRINTS" id="PR01039">
    <property type="entry name" value="TRNASYNTHTRP"/>
</dbReference>
<feature type="binding site" evidence="8">
    <location>
        <begin position="197"/>
        <end position="201"/>
    </location>
    <ligand>
        <name>ATP</name>
        <dbReference type="ChEBI" id="CHEBI:30616"/>
    </ligand>
</feature>
<gene>
    <name evidence="8" type="primary">trpS</name>
    <name evidence="10" type="ORF">SAMN02746064_01721</name>
</gene>
<feature type="binding site" evidence="8">
    <location>
        <begin position="13"/>
        <end position="15"/>
    </location>
    <ligand>
        <name>ATP</name>
        <dbReference type="ChEBI" id="CHEBI:30616"/>
    </ligand>
</feature>
<keyword evidence="3 8" id="KW-0547">Nucleotide-binding</keyword>
<dbReference type="GO" id="GO:0006436">
    <property type="term" value="P:tryptophanyl-tRNA aminoacylation"/>
    <property type="evidence" value="ECO:0007669"/>
    <property type="project" value="UniProtKB-UniRule"/>
</dbReference>
<evidence type="ECO:0000256" key="7">
    <source>
        <dbReference type="ARBA" id="ARBA00049929"/>
    </source>
</evidence>
<dbReference type="PANTHER" id="PTHR43766">
    <property type="entry name" value="TRYPTOPHAN--TRNA LIGASE, MITOCHONDRIAL"/>
    <property type="match status" value="1"/>
</dbReference>
<dbReference type="PROSITE" id="PS00178">
    <property type="entry name" value="AA_TRNA_LIGASE_I"/>
    <property type="match status" value="1"/>
</dbReference>
<dbReference type="EMBL" id="FQTU01000012">
    <property type="protein sequence ID" value="SHF02853.1"/>
    <property type="molecule type" value="Genomic_DNA"/>
</dbReference>
<evidence type="ECO:0000256" key="6">
    <source>
        <dbReference type="ARBA" id="ARBA00023146"/>
    </source>
</evidence>
<evidence type="ECO:0000313" key="10">
    <source>
        <dbReference type="EMBL" id="SHF02853.1"/>
    </source>
</evidence>
<dbReference type="PANTHER" id="PTHR43766:SF1">
    <property type="entry name" value="TRYPTOPHAN--TRNA LIGASE, MITOCHONDRIAL"/>
    <property type="match status" value="1"/>
</dbReference>
<comment type="similarity">
    <text evidence="1 8 9">Belongs to the class-I aminoacyl-tRNA synthetase family.</text>
</comment>
<dbReference type="NCBIfam" id="TIGR00233">
    <property type="entry name" value="trpS"/>
    <property type="match status" value="1"/>
</dbReference>
<evidence type="ECO:0000256" key="9">
    <source>
        <dbReference type="RuleBase" id="RU363036"/>
    </source>
</evidence>
<keyword evidence="6 8" id="KW-0030">Aminoacyl-tRNA synthetase</keyword>
<dbReference type="SUPFAM" id="SSF52374">
    <property type="entry name" value="Nucleotidylyl transferase"/>
    <property type="match status" value="1"/>
</dbReference>
<comment type="subunit">
    <text evidence="8">Homodimer.</text>
</comment>
<dbReference type="EC" id="6.1.1.2" evidence="8"/>
<proteinExistence type="inferred from homology"/>
<evidence type="ECO:0000256" key="2">
    <source>
        <dbReference type="ARBA" id="ARBA00022598"/>
    </source>
</evidence>
<evidence type="ECO:0000256" key="8">
    <source>
        <dbReference type="HAMAP-Rule" id="MF_00140"/>
    </source>
</evidence>
<keyword evidence="2 8" id="KW-0436">Ligase</keyword>
<feature type="short sequence motif" description="'KMSKS' region" evidence="8">
    <location>
        <begin position="197"/>
        <end position="201"/>
    </location>
</feature>
<evidence type="ECO:0000256" key="1">
    <source>
        <dbReference type="ARBA" id="ARBA00005594"/>
    </source>
</evidence>
<dbReference type="InterPro" id="IPR024109">
    <property type="entry name" value="Trp-tRNA-ligase_bac-type"/>
</dbReference>
<keyword evidence="4 8" id="KW-0067">ATP-binding</keyword>
<comment type="subcellular location">
    <subcellularLocation>
        <location evidence="8">Cytoplasm</location>
    </subcellularLocation>
</comment>
<dbReference type="GO" id="GO:0005524">
    <property type="term" value="F:ATP binding"/>
    <property type="evidence" value="ECO:0007669"/>
    <property type="project" value="UniProtKB-UniRule"/>
</dbReference>
<keyword evidence="8" id="KW-0963">Cytoplasm</keyword>
<dbReference type="Gene3D" id="3.40.50.620">
    <property type="entry name" value="HUPs"/>
    <property type="match status" value="1"/>
</dbReference>
<dbReference type="Gene3D" id="1.10.240.10">
    <property type="entry name" value="Tyrosyl-Transfer RNA Synthetase"/>
    <property type="match status" value="1"/>
</dbReference>
<dbReference type="InterPro" id="IPR002306">
    <property type="entry name" value="Trp-tRNA-ligase"/>
</dbReference>
<evidence type="ECO:0000256" key="4">
    <source>
        <dbReference type="ARBA" id="ARBA00022840"/>
    </source>
</evidence>
<dbReference type="Pfam" id="PF00579">
    <property type="entry name" value="tRNA-synt_1b"/>
    <property type="match status" value="1"/>
</dbReference>
<evidence type="ECO:0000256" key="3">
    <source>
        <dbReference type="ARBA" id="ARBA00022741"/>
    </source>
</evidence>
<dbReference type="RefSeq" id="WP_073271083.1">
    <property type="nucleotide sequence ID" value="NZ_FQTU01000012.1"/>
</dbReference>
<dbReference type="GO" id="GO:0005829">
    <property type="term" value="C:cytosol"/>
    <property type="evidence" value="ECO:0007669"/>
    <property type="project" value="TreeGrafter"/>
</dbReference>
<evidence type="ECO:0000256" key="5">
    <source>
        <dbReference type="ARBA" id="ARBA00022917"/>
    </source>
</evidence>
<dbReference type="InterPro" id="IPR050203">
    <property type="entry name" value="Trp-tRNA_synthetase"/>
</dbReference>
<feature type="binding site" evidence="8">
    <location>
        <position position="188"/>
    </location>
    <ligand>
        <name>ATP</name>
        <dbReference type="ChEBI" id="CHEBI:30616"/>
    </ligand>
</feature>
<dbReference type="InterPro" id="IPR014729">
    <property type="entry name" value="Rossmann-like_a/b/a_fold"/>
</dbReference>
<keyword evidence="11" id="KW-1185">Reference proteome</keyword>
<dbReference type="STRING" id="1120975.SAMN02746064_01721"/>
<dbReference type="Proteomes" id="UP000184251">
    <property type="component" value="Unassembled WGS sequence"/>
</dbReference>
<feature type="binding site" evidence="8">
    <location>
        <position position="137"/>
    </location>
    <ligand>
        <name>L-tryptophan</name>
        <dbReference type="ChEBI" id="CHEBI:57912"/>
    </ligand>
</feature>
<dbReference type="InterPro" id="IPR001412">
    <property type="entry name" value="aa-tRNA-synth_I_CS"/>
</dbReference>
<name>A0A1M4YB94_9FIRM</name>
<organism evidence="10 11">
    <name type="scientific">Alkalibacter saccharofermentans DSM 14828</name>
    <dbReference type="NCBI Taxonomy" id="1120975"/>
    <lineage>
        <taxon>Bacteria</taxon>
        <taxon>Bacillati</taxon>
        <taxon>Bacillota</taxon>
        <taxon>Clostridia</taxon>
        <taxon>Eubacteriales</taxon>
        <taxon>Eubacteriaceae</taxon>
        <taxon>Alkalibacter</taxon>
    </lineage>
</organism>
<dbReference type="FunFam" id="1.10.240.10:FF:000002">
    <property type="entry name" value="Tryptophan--tRNA ligase"/>
    <property type="match status" value="1"/>
</dbReference>
<comment type="catalytic activity">
    <reaction evidence="7 8">
        <text>tRNA(Trp) + L-tryptophan + ATP = L-tryptophyl-tRNA(Trp) + AMP + diphosphate + H(+)</text>
        <dbReference type="Rhea" id="RHEA:24080"/>
        <dbReference type="Rhea" id="RHEA-COMP:9671"/>
        <dbReference type="Rhea" id="RHEA-COMP:9705"/>
        <dbReference type="ChEBI" id="CHEBI:15378"/>
        <dbReference type="ChEBI" id="CHEBI:30616"/>
        <dbReference type="ChEBI" id="CHEBI:33019"/>
        <dbReference type="ChEBI" id="CHEBI:57912"/>
        <dbReference type="ChEBI" id="CHEBI:78442"/>
        <dbReference type="ChEBI" id="CHEBI:78535"/>
        <dbReference type="ChEBI" id="CHEBI:456215"/>
        <dbReference type="EC" id="6.1.1.2"/>
    </reaction>
</comment>
<sequence>MESQKKTLYSGIQPSGSFTIGNYFGAIKNWVDLQEDYSCYFCVVDLHALTVPQVPKDLRKNSYESFITLLAAGLDPEKVAIYFQSHVSAHAELAWILNCYSYMGELGRMTQFKDKSQKQGENIRVGLYGYPVLMASDILLYQTDLVPVGEDQKQHLELTRDIANRFNNLYSPTFKVPDPYIGEKGARIMSLQEPSKKMSKSDENSNSFITLRDSKDIIIKKFKRAVTDSDSQVRFDRVEKPGVSNLMEIYSCATDKDFSEIEREFEGKGYGDFKIAVGEAVADSLQPIQKRFEMLSEDKAYVEEIIKKSTEKTQRAAFKTLSKVKKKVGLYSL</sequence>
<dbReference type="OrthoDB" id="9801042at2"/>
<dbReference type="CDD" id="cd00806">
    <property type="entry name" value="TrpRS_core"/>
    <property type="match status" value="1"/>
</dbReference>
<feature type="binding site" evidence="8">
    <location>
        <begin position="21"/>
        <end position="22"/>
    </location>
    <ligand>
        <name>ATP</name>
        <dbReference type="ChEBI" id="CHEBI:30616"/>
    </ligand>
</feature>
<dbReference type="GO" id="GO:0004830">
    <property type="term" value="F:tryptophan-tRNA ligase activity"/>
    <property type="evidence" value="ECO:0007669"/>
    <property type="project" value="UniProtKB-UniRule"/>
</dbReference>
<keyword evidence="5 8" id="KW-0648">Protein biosynthesis</keyword>
<protein>
    <recommendedName>
        <fullName evidence="8">Tryptophan--tRNA ligase</fullName>
        <ecNumber evidence="8">6.1.1.2</ecNumber>
    </recommendedName>
    <alternativeName>
        <fullName evidence="8">Tryptophanyl-tRNA synthetase</fullName>
        <shortName evidence="8">TrpRS</shortName>
    </alternativeName>
</protein>
<feature type="binding site" evidence="8">
    <location>
        <begin position="149"/>
        <end position="151"/>
    </location>
    <ligand>
        <name>ATP</name>
        <dbReference type="ChEBI" id="CHEBI:30616"/>
    </ligand>
</feature>
<dbReference type="InterPro" id="IPR002305">
    <property type="entry name" value="aa-tRNA-synth_Ic"/>
</dbReference>
<dbReference type="AlphaFoldDB" id="A0A1M4YB94"/>
<evidence type="ECO:0000313" key="11">
    <source>
        <dbReference type="Proteomes" id="UP000184251"/>
    </source>
</evidence>
<reference evidence="10" key="1">
    <citation type="submission" date="2016-11" db="EMBL/GenBank/DDBJ databases">
        <authorList>
            <person name="Jaros S."/>
            <person name="Januszkiewicz K."/>
            <person name="Wedrychowicz H."/>
        </authorList>
    </citation>
    <scope>NUCLEOTIDE SEQUENCE [LARGE SCALE GENOMIC DNA]</scope>
    <source>
        <strain evidence="10">DSM 14828</strain>
    </source>
</reference>
<accession>A0A1M4YB94</accession>
<dbReference type="HAMAP" id="MF_00140_B">
    <property type="entry name" value="Trp_tRNA_synth_B"/>
    <property type="match status" value="1"/>
</dbReference>
<comment type="function">
    <text evidence="8">Catalyzes the attachment of tryptophan to tRNA(Trp).</text>
</comment>
<feature type="short sequence motif" description="'HIGH' region" evidence="8">
    <location>
        <begin position="14"/>
        <end position="22"/>
    </location>
</feature>